<name>A0ABQ6M7L1_9STRA</name>
<reference evidence="2 3" key="1">
    <citation type="journal article" date="2023" name="Commun. Biol.">
        <title>Genome analysis of Parmales, the sister group of diatoms, reveals the evolutionary specialization of diatoms from phago-mixotrophs to photoautotrophs.</title>
        <authorList>
            <person name="Ban H."/>
            <person name="Sato S."/>
            <person name="Yoshikawa S."/>
            <person name="Yamada K."/>
            <person name="Nakamura Y."/>
            <person name="Ichinomiya M."/>
            <person name="Sato N."/>
            <person name="Blanc-Mathieu R."/>
            <person name="Endo H."/>
            <person name="Kuwata A."/>
            <person name="Ogata H."/>
        </authorList>
    </citation>
    <scope>NUCLEOTIDE SEQUENCE [LARGE SCALE GENOMIC DNA]</scope>
</reference>
<gene>
    <name evidence="2" type="ORF">TeGR_g494</name>
</gene>
<keyword evidence="3" id="KW-1185">Reference proteome</keyword>
<organism evidence="2 3">
    <name type="scientific">Tetraparma gracilis</name>
    <dbReference type="NCBI Taxonomy" id="2962635"/>
    <lineage>
        <taxon>Eukaryota</taxon>
        <taxon>Sar</taxon>
        <taxon>Stramenopiles</taxon>
        <taxon>Ochrophyta</taxon>
        <taxon>Bolidophyceae</taxon>
        <taxon>Parmales</taxon>
        <taxon>Triparmaceae</taxon>
        <taxon>Tetraparma</taxon>
    </lineage>
</organism>
<comment type="caution">
    <text evidence="2">The sequence shown here is derived from an EMBL/GenBank/DDBJ whole genome shotgun (WGS) entry which is preliminary data.</text>
</comment>
<sequence>MVNPYLVGAFLAFSFMEKRWFWHFIFTTVLGWSVQGTMPDVDKCVVACYPHTHAWDLFYGLFLIKSNPQESKIMMKASLVWMKFLGLPVQAVSRNNNSGQSGALAKAFSSVKTRWLWVWISGTRAKSEHVSSGFYYIAKEGGVPIVFGGIDYRKKQMIPSKPYDPNKYTKDEILEEYQRFAKKFDLANSGCVPGNASTIVWRDTTKKAK</sequence>
<dbReference type="Proteomes" id="UP001165060">
    <property type="component" value="Unassembled WGS sequence"/>
</dbReference>
<evidence type="ECO:0000259" key="1">
    <source>
        <dbReference type="SMART" id="SM00563"/>
    </source>
</evidence>
<protein>
    <recommendedName>
        <fullName evidence="1">Phospholipid/glycerol acyltransferase domain-containing protein</fullName>
    </recommendedName>
</protein>
<dbReference type="EMBL" id="BRYB01002527">
    <property type="protein sequence ID" value="GMI21124.1"/>
    <property type="molecule type" value="Genomic_DNA"/>
</dbReference>
<dbReference type="SUPFAM" id="SSF69593">
    <property type="entry name" value="Glycerol-3-phosphate (1)-acyltransferase"/>
    <property type="match status" value="1"/>
</dbReference>
<proteinExistence type="predicted"/>
<dbReference type="InterPro" id="IPR002123">
    <property type="entry name" value="Plipid/glycerol_acylTrfase"/>
</dbReference>
<accession>A0ABQ6M7L1</accession>
<dbReference type="SMART" id="SM00563">
    <property type="entry name" value="PlsC"/>
    <property type="match status" value="1"/>
</dbReference>
<feature type="domain" description="Phospholipid/glycerol acyltransferase" evidence="1">
    <location>
        <begin position="44"/>
        <end position="153"/>
    </location>
</feature>
<evidence type="ECO:0000313" key="3">
    <source>
        <dbReference type="Proteomes" id="UP001165060"/>
    </source>
</evidence>
<evidence type="ECO:0000313" key="2">
    <source>
        <dbReference type="EMBL" id="GMI21124.1"/>
    </source>
</evidence>